<feature type="compositionally biased region" description="Acidic residues" evidence="1">
    <location>
        <begin position="1"/>
        <end position="16"/>
    </location>
</feature>
<organism evidence="2 3">
    <name type="scientific">Thanatephorus cucumeris (strain AG1-IB / isolate 7/3/14)</name>
    <name type="common">Lettuce bottom rot fungus</name>
    <name type="synonym">Rhizoctonia solani</name>
    <dbReference type="NCBI Taxonomy" id="1108050"/>
    <lineage>
        <taxon>Eukaryota</taxon>
        <taxon>Fungi</taxon>
        <taxon>Dikarya</taxon>
        <taxon>Basidiomycota</taxon>
        <taxon>Agaricomycotina</taxon>
        <taxon>Agaricomycetes</taxon>
        <taxon>Cantharellales</taxon>
        <taxon>Ceratobasidiaceae</taxon>
        <taxon>Rhizoctonia</taxon>
        <taxon>Rhizoctonia solani AG-1</taxon>
    </lineage>
</organism>
<dbReference type="AlphaFoldDB" id="M5CDH3"/>
<feature type="compositionally biased region" description="Acidic residues" evidence="1">
    <location>
        <begin position="61"/>
        <end position="85"/>
    </location>
</feature>
<comment type="caution">
    <text evidence="2">The sequence shown here is derived from an EMBL/GenBank/DDBJ whole genome shotgun (WGS) entry which is preliminary data.</text>
</comment>
<name>M5CDH3_THACB</name>
<evidence type="ECO:0000256" key="1">
    <source>
        <dbReference type="SAM" id="MobiDB-lite"/>
    </source>
</evidence>
<dbReference type="HOGENOM" id="CLU_2514208_0_0_1"/>
<sequence length="85" mass="8769">MAEQPESDTSDAEDDTPTLQPTRPGALSDESGGETDGEGAVGLVGDTTMKTAAGSDKDSGLDDEGKEGKEDEEDEEGEEGEEDCD</sequence>
<dbReference type="EMBL" id="CAOJ01018084">
    <property type="protein sequence ID" value="CCO38013.1"/>
    <property type="molecule type" value="Genomic_DNA"/>
</dbReference>
<protein>
    <submittedName>
        <fullName evidence="2">Uncharacterized protein</fullName>
    </submittedName>
</protein>
<evidence type="ECO:0000313" key="3">
    <source>
        <dbReference type="Proteomes" id="UP000012065"/>
    </source>
</evidence>
<feature type="region of interest" description="Disordered" evidence="1">
    <location>
        <begin position="1"/>
        <end position="85"/>
    </location>
</feature>
<gene>
    <name evidence="2" type="ORF">BN14_12174</name>
</gene>
<reference evidence="2 3" key="1">
    <citation type="journal article" date="2013" name="J. Biotechnol.">
        <title>Establishment and interpretation of the genome sequence of the phytopathogenic fungus Rhizoctonia solani AG1-IB isolate 7/3/14.</title>
        <authorList>
            <person name="Wibberg D.W."/>
            <person name="Jelonek L.J."/>
            <person name="Rupp O.R."/>
            <person name="Hennig M.H."/>
            <person name="Eikmeyer F.E."/>
            <person name="Goesmann A.G."/>
            <person name="Hartmann A.H."/>
            <person name="Borriss R.B."/>
            <person name="Grosch R.G."/>
            <person name="Puehler A.P."/>
            <person name="Schlueter A.S."/>
        </authorList>
    </citation>
    <scope>NUCLEOTIDE SEQUENCE [LARGE SCALE GENOMIC DNA]</scope>
    <source>
        <strain evidence="3">AG1-IB / isolate 7/3/14</strain>
    </source>
</reference>
<proteinExistence type="predicted"/>
<accession>M5CDH3</accession>
<evidence type="ECO:0000313" key="2">
    <source>
        <dbReference type="EMBL" id="CCO38013.1"/>
    </source>
</evidence>
<dbReference type="Proteomes" id="UP000012065">
    <property type="component" value="Unassembled WGS sequence"/>
</dbReference>